<evidence type="ECO:0000256" key="3">
    <source>
        <dbReference type="ARBA" id="ARBA00022989"/>
    </source>
</evidence>
<dbReference type="GO" id="GO:0005886">
    <property type="term" value="C:plasma membrane"/>
    <property type="evidence" value="ECO:0007669"/>
    <property type="project" value="TreeGrafter"/>
</dbReference>
<accession>A0A6S6T0P8</accession>
<keyword evidence="3" id="KW-0472">Membrane</keyword>
<proteinExistence type="predicted"/>
<organism evidence="8">
    <name type="scientific">uncultured Sulfurovum sp</name>
    <dbReference type="NCBI Taxonomy" id="269237"/>
    <lineage>
        <taxon>Bacteria</taxon>
        <taxon>Pseudomonadati</taxon>
        <taxon>Campylobacterota</taxon>
        <taxon>Epsilonproteobacteria</taxon>
        <taxon>Campylobacterales</taxon>
        <taxon>Sulfurovaceae</taxon>
        <taxon>Sulfurovum</taxon>
        <taxon>environmental samples</taxon>
    </lineage>
</organism>
<evidence type="ECO:0000256" key="6">
    <source>
        <dbReference type="SAM" id="MobiDB-lite"/>
    </source>
</evidence>
<evidence type="ECO:0000256" key="4">
    <source>
        <dbReference type="ARBA" id="ARBA00023180"/>
    </source>
</evidence>
<dbReference type="Pfam" id="PF00028">
    <property type="entry name" value="Cadherin"/>
    <property type="match status" value="1"/>
</dbReference>
<dbReference type="InterPro" id="IPR018247">
    <property type="entry name" value="EF_Hand_1_Ca_BS"/>
</dbReference>
<dbReference type="PANTHER" id="PTHR24028:SF328">
    <property type="entry name" value="CADHERIN-3"/>
    <property type="match status" value="1"/>
</dbReference>
<dbReference type="InterPro" id="IPR002126">
    <property type="entry name" value="Cadherin-like_dom"/>
</dbReference>
<evidence type="ECO:0000256" key="2">
    <source>
        <dbReference type="ARBA" id="ARBA00022692"/>
    </source>
</evidence>
<dbReference type="EMBL" id="CACVAX010000018">
    <property type="protein sequence ID" value="CAA6808395.1"/>
    <property type="molecule type" value="Genomic_DNA"/>
</dbReference>
<sequence length="919" mass="101016">MKNIYFIIILTFLTACGGERSASTTPLDTDNNQTSDDLNISIPDNNQTSDDVNISIPDNNQTSDDVNVTTPDNNQTSDDVNVTTPDNNQTSDDNDSIIVNNFGKAQLGVLAKATVKLYELNKVERKLLATTTTSEGTDIKSIGNFNLYLEKLEDDKFYLYEVSGGEDFDVDDDGIIDTQSTANQGLFHLLVLGQHLKSIQTATVSVVSEIVYQRLISSLSLENSELTDKMQELAQKIIEEDINGDGFIGIEDILKYNPVTDKEKLFTEYQHKVSKVIDDILNNRSSDFDAPTFENNSSEIKINENLQFVQKIQINDISPLEITLLGTDANSFNYNDTTQELSFVSKADFENPQDNNQDNIFELTIQATDSYFNSNSKTFLIQVLDVNETIPEVPQLKDTNLSVNENNGTNSLIGTILLESEGTSAITAYTLMGEDSQYFSVTNQGELFSQQSFDYEARKSYAFEAQATNSIGESNTVKIEIQIQDVADIKPIVEEVRISTPENTSIGSLIGKLTISDSGDSNISKITIYGYENNKFEADTDGDLHVLSYLDYESTNVYYLQYSASNKAGESDKANLTIEVTNIFENSGSDYPRTEDGIQKALDNADYAFVLNQLLNSRDSYSSLDDDTVNMNIAGAYVGTSGYTVFDITVAMNEGNTSSFNDFVNNITKNNDALETIKNLNLADTYYSNIVDGLDCNDTSTLTQIEKNSCYNLGLVRLTSLTNSVKLLFGGNPTTIQKWANGVDINSSDDLNGNGVLDKAEASACAVVYANDPKESCKNGTFYSYKGRIIFTKNGREHNTTLIEVDVGNASNGYQSFYQLISSKANNNTPLLTSGVCNKTFNISSSPSDGITLFPCPTLDANGDIMGIKQSLEQVANIQALFPSGDETKKTVENYLENITGSSQGTVGLDNLSTYLRTN</sequence>
<gene>
    <name evidence="8" type="ORF">HELGO_WM3862</name>
</gene>
<keyword evidence="2" id="KW-0812">Transmembrane</keyword>
<comment type="subcellular location">
    <subcellularLocation>
        <location evidence="1">Membrane</location>
        <topology evidence="1">Single-pass membrane protein</topology>
    </subcellularLocation>
</comment>
<evidence type="ECO:0000259" key="7">
    <source>
        <dbReference type="PROSITE" id="PS50268"/>
    </source>
</evidence>
<dbReference type="PROSITE" id="PS50268">
    <property type="entry name" value="CADHERIN_2"/>
    <property type="match status" value="3"/>
</dbReference>
<evidence type="ECO:0000313" key="8">
    <source>
        <dbReference type="EMBL" id="CAA6808395.1"/>
    </source>
</evidence>
<dbReference type="SMART" id="SM00112">
    <property type="entry name" value="CA"/>
    <property type="match status" value="3"/>
</dbReference>
<dbReference type="CDD" id="cd11304">
    <property type="entry name" value="Cadherin_repeat"/>
    <property type="match status" value="1"/>
</dbReference>
<dbReference type="PANTHER" id="PTHR24028">
    <property type="entry name" value="CADHERIN-87A"/>
    <property type="match status" value="1"/>
</dbReference>
<protein>
    <submittedName>
        <fullName evidence="8">Proprotein convertase subtilisin/kexin type 7</fullName>
    </submittedName>
</protein>
<dbReference type="PRINTS" id="PR00205">
    <property type="entry name" value="CADHERIN"/>
</dbReference>
<feature type="coiled-coil region" evidence="5">
    <location>
        <begin position="216"/>
        <end position="243"/>
    </location>
</feature>
<dbReference type="AlphaFoldDB" id="A0A6S6T0P8"/>
<dbReference type="Gene3D" id="2.60.40.60">
    <property type="entry name" value="Cadherins"/>
    <property type="match status" value="3"/>
</dbReference>
<feature type="domain" description="Cadherin" evidence="7">
    <location>
        <begin position="492"/>
        <end position="594"/>
    </location>
</feature>
<feature type="compositionally biased region" description="Polar residues" evidence="6">
    <location>
        <begin position="21"/>
        <end position="91"/>
    </location>
</feature>
<feature type="domain" description="Cadherin" evidence="7">
    <location>
        <begin position="395"/>
        <end position="493"/>
    </location>
</feature>
<dbReference type="PROSITE" id="PS00018">
    <property type="entry name" value="EF_HAND_1"/>
    <property type="match status" value="1"/>
</dbReference>
<evidence type="ECO:0000256" key="5">
    <source>
        <dbReference type="SAM" id="Coils"/>
    </source>
</evidence>
<feature type="region of interest" description="Disordered" evidence="6">
    <location>
        <begin position="20"/>
        <end position="95"/>
    </location>
</feature>
<keyword evidence="5" id="KW-0175">Coiled coil</keyword>
<keyword evidence="4" id="KW-0325">Glycoprotein</keyword>
<evidence type="ECO:0000256" key="1">
    <source>
        <dbReference type="ARBA" id="ARBA00004167"/>
    </source>
</evidence>
<dbReference type="GO" id="GO:0007156">
    <property type="term" value="P:homophilic cell adhesion via plasma membrane adhesion molecules"/>
    <property type="evidence" value="ECO:0007669"/>
    <property type="project" value="InterPro"/>
</dbReference>
<dbReference type="SUPFAM" id="SSF49313">
    <property type="entry name" value="Cadherin-like"/>
    <property type="match status" value="3"/>
</dbReference>
<reference evidence="8" key="1">
    <citation type="submission" date="2020-01" db="EMBL/GenBank/DDBJ databases">
        <authorList>
            <person name="Meier V. D."/>
            <person name="Meier V D."/>
        </authorList>
    </citation>
    <scope>NUCLEOTIDE SEQUENCE</scope>
    <source>
        <strain evidence="8">HLG_WM_MAG_04</strain>
    </source>
</reference>
<keyword evidence="3" id="KW-1133">Transmembrane helix</keyword>
<dbReference type="GO" id="GO:0005509">
    <property type="term" value="F:calcium ion binding"/>
    <property type="evidence" value="ECO:0007669"/>
    <property type="project" value="InterPro"/>
</dbReference>
<dbReference type="InterPro" id="IPR050174">
    <property type="entry name" value="Protocadherin/Cadherin-CA"/>
</dbReference>
<name>A0A6S6T0P8_9BACT</name>
<feature type="domain" description="Cadherin" evidence="7">
    <location>
        <begin position="332"/>
        <end position="393"/>
    </location>
</feature>
<dbReference type="PROSITE" id="PS51257">
    <property type="entry name" value="PROKAR_LIPOPROTEIN"/>
    <property type="match status" value="1"/>
</dbReference>
<dbReference type="InterPro" id="IPR015919">
    <property type="entry name" value="Cadherin-like_sf"/>
</dbReference>